<dbReference type="EMBL" id="CP015625">
    <property type="protein sequence ID" value="AQT48233.1"/>
    <property type="molecule type" value="Genomic_DNA"/>
</dbReference>
<protein>
    <submittedName>
        <fullName evidence="2">Uncharacterized protein</fullName>
    </submittedName>
</protein>
<gene>
    <name evidence="2" type="ORF">BBC0122_021490</name>
</gene>
<evidence type="ECO:0000256" key="1">
    <source>
        <dbReference type="SAM" id="SignalP"/>
    </source>
</evidence>
<dbReference type="OrthoDB" id="7870871at2"/>
<evidence type="ECO:0000313" key="2">
    <source>
        <dbReference type="EMBL" id="AQT48233.1"/>
    </source>
</evidence>
<dbReference type="AlphaFoldDB" id="A0A1U9MKK3"/>
<feature type="chain" id="PRO_5013250969" evidence="1">
    <location>
        <begin position="25"/>
        <end position="131"/>
    </location>
</feature>
<accession>A0A1U9MKK3</accession>
<proteinExistence type="predicted"/>
<feature type="signal peptide" evidence="1">
    <location>
        <begin position="1"/>
        <end position="24"/>
    </location>
</feature>
<keyword evidence="1" id="KW-0732">Signal</keyword>
<reference evidence="2 3" key="1">
    <citation type="submission" date="2016-11" db="EMBL/GenBank/DDBJ databases">
        <title>Comparative genomics of Bartonella apis.</title>
        <authorList>
            <person name="Engel P."/>
        </authorList>
    </citation>
    <scope>NUCLEOTIDE SEQUENCE [LARGE SCALE GENOMIC DNA]</scope>
    <source>
        <strain evidence="2 3">BBC0122</strain>
    </source>
</reference>
<dbReference type="Proteomes" id="UP000189632">
    <property type="component" value="Chromosome"/>
</dbReference>
<dbReference type="KEGG" id="bapi:BBC0122_021490"/>
<evidence type="ECO:0000313" key="3">
    <source>
        <dbReference type="Proteomes" id="UP000189632"/>
    </source>
</evidence>
<keyword evidence="3" id="KW-1185">Reference proteome</keyword>
<sequence>MSTFLKTLVLASCCAIGLTTIGSAADHRFEFQKVDDGYLRLDTDTGSIDKCLDKDGKITCAISGDERARYEQEIKTLKDKIAELQQNKATTGLPSKQDMDQAYDTMKYFFDKFKNDFKNNDNPPENGGNKL</sequence>
<dbReference type="STRING" id="1686310.BBC0244_020020"/>
<name>A0A1U9MKK3_9HYPH</name>
<organism evidence="2 3">
    <name type="scientific">Bartonella choladocola</name>
    <dbReference type="NCBI Taxonomy" id="2750995"/>
    <lineage>
        <taxon>Bacteria</taxon>
        <taxon>Pseudomonadati</taxon>
        <taxon>Pseudomonadota</taxon>
        <taxon>Alphaproteobacteria</taxon>
        <taxon>Hyphomicrobiales</taxon>
        <taxon>Bartonellaceae</taxon>
        <taxon>Bartonella</taxon>
    </lineage>
</organism>
<dbReference type="RefSeq" id="WP_077993836.1">
    <property type="nucleotide sequence ID" value="NZ_CP015625.1"/>
</dbReference>